<feature type="region of interest" description="Disordered" evidence="2">
    <location>
        <begin position="55"/>
        <end position="104"/>
    </location>
</feature>
<feature type="compositionally biased region" description="Basic and acidic residues" evidence="2">
    <location>
        <begin position="982"/>
        <end position="1000"/>
    </location>
</feature>
<dbReference type="Pfam" id="PF25541">
    <property type="entry name" value="TBCA_PH"/>
    <property type="match status" value="1"/>
</dbReference>
<evidence type="ECO:0000256" key="2">
    <source>
        <dbReference type="SAM" id="MobiDB-lite"/>
    </source>
</evidence>
<dbReference type="AlphaFoldDB" id="A0A8C1T160"/>
<organism evidence="4 5">
    <name type="scientific">Cyprinus carpio</name>
    <name type="common">Common carp</name>
    <dbReference type="NCBI Taxonomy" id="7962"/>
    <lineage>
        <taxon>Eukaryota</taxon>
        <taxon>Metazoa</taxon>
        <taxon>Chordata</taxon>
        <taxon>Craniata</taxon>
        <taxon>Vertebrata</taxon>
        <taxon>Euteleostomi</taxon>
        <taxon>Actinopterygii</taxon>
        <taxon>Neopterygii</taxon>
        <taxon>Teleostei</taxon>
        <taxon>Ostariophysi</taxon>
        <taxon>Cypriniformes</taxon>
        <taxon>Cyprinidae</taxon>
        <taxon>Cyprininae</taxon>
        <taxon>Cyprinus</taxon>
    </lineage>
</organism>
<accession>A0A8C1T160</accession>
<protein>
    <submittedName>
        <fullName evidence="4">Pleckstrin homology domain containing, family A member 7a</fullName>
    </submittedName>
</protein>
<dbReference type="Proteomes" id="UP000694700">
    <property type="component" value="Unplaced"/>
</dbReference>
<dbReference type="CDD" id="cd13248">
    <property type="entry name" value="PH_PEPP1_2_3"/>
    <property type="match status" value="1"/>
</dbReference>
<feature type="compositionally biased region" description="Basic and acidic residues" evidence="2">
    <location>
        <begin position="891"/>
        <end position="902"/>
    </location>
</feature>
<evidence type="ECO:0000313" key="5">
    <source>
        <dbReference type="Proteomes" id="UP000694700"/>
    </source>
</evidence>
<dbReference type="SUPFAM" id="SSF50729">
    <property type="entry name" value="PH domain-like"/>
    <property type="match status" value="1"/>
</dbReference>
<feature type="compositionally biased region" description="Basic residues" evidence="2">
    <location>
        <begin position="1001"/>
        <end position="1015"/>
    </location>
</feature>
<dbReference type="PANTHER" id="PTHR12752:SF4">
    <property type="entry name" value="PLECKSTRIN HOMOLOGY DOMAIN-CONTAINING FAMILY A MEMBER 7"/>
    <property type="match status" value="1"/>
</dbReference>
<feature type="region of interest" description="Disordered" evidence="2">
    <location>
        <begin position="327"/>
        <end position="375"/>
    </location>
</feature>
<feature type="region of interest" description="Disordered" evidence="2">
    <location>
        <begin position="557"/>
        <end position="578"/>
    </location>
</feature>
<feature type="compositionally biased region" description="Low complexity" evidence="2">
    <location>
        <begin position="81"/>
        <end position="97"/>
    </location>
</feature>
<evidence type="ECO:0000313" key="4">
    <source>
        <dbReference type="Ensembl" id="ENSCCRP00015015111.1"/>
    </source>
</evidence>
<evidence type="ECO:0000256" key="1">
    <source>
        <dbReference type="SAM" id="Coils"/>
    </source>
</evidence>
<feature type="compositionally biased region" description="Polar residues" evidence="2">
    <location>
        <begin position="55"/>
        <end position="80"/>
    </location>
</feature>
<reference evidence="4" key="1">
    <citation type="submission" date="2025-08" db="UniProtKB">
        <authorList>
            <consortium name="Ensembl"/>
        </authorList>
    </citation>
    <scope>IDENTIFICATION</scope>
</reference>
<dbReference type="PANTHER" id="PTHR12752">
    <property type="entry name" value="PHOSPHOINOSITOL 3-PHOSPHATE-BINDING PROTEIN"/>
    <property type="match status" value="1"/>
</dbReference>
<feature type="region of interest" description="Disordered" evidence="2">
    <location>
        <begin position="846"/>
        <end position="903"/>
    </location>
</feature>
<feature type="region of interest" description="Disordered" evidence="2">
    <location>
        <begin position="1136"/>
        <end position="1157"/>
    </location>
</feature>
<feature type="compositionally biased region" description="Polar residues" evidence="2">
    <location>
        <begin position="1016"/>
        <end position="1037"/>
    </location>
</feature>
<dbReference type="Ensembl" id="ENSCCRT00015015650.1">
    <property type="protein sequence ID" value="ENSCCRP00015015111.1"/>
    <property type="gene ID" value="ENSCCRG00015006743.1"/>
</dbReference>
<proteinExistence type="predicted"/>
<dbReference type="FunFam" id="2.30.29.30:FF:000083">
    <property type="entry name" value="Pleckstrin homology domain-containing family A member 5"/>
    <property type="match status" value="1"/>
</dbReference>
<dbReference type="InterPro" id="IPR011993">
    <property type="entry name" value="PH-like_dom_sf"/>
</dbReference>
<dbReference type="PROSITE" id="PS50003">
    <property type="entry name" value="PH_DOMAIN"/>
    <property type="match status" value="1"/>
</dbReference>
<dbReference type="Pfam" id="PF00169">
    <property type="entry name" value="PH"/>
    <property type="match status" value="1"/>
</dbReference>
<sequence length="1186" mass="134338">MWSQSGYSNHYQPHPAHPFYHVPYSHNQRTTTFIHPVTGQISAENSDFRLQDQTGQHMLKQQPQSTTRPSSTISEASTAVTSSTLDTTSGSKGSKSSGRVHSFGKRDHAIKRNPSVPAVVRGWLYKQDSSGMRLWKRKWFVLADYCLFYYKDSREESVLGSIPLPSYTIAPVGPEDHISRKYAFKATHTGMRSYIYKQSSVIGSQAEHTGMRTYYFSADTQEDMTGWVRAMNQAALMQTHTVKRDESDHPDQVNVSEKLKQQAVPQNNHINSYVIPEPEVIQSDGLLEEKQERFVGEVEIEVAPREMEPARGKSPASRTVEVEVLAPGSTPASQVPSRAPSRAVSTPPVLRNGTPIEQNGMPGYQRGPTPSSQTPIRVQRRSALEKVENWVKVQKEERQGFVSTDGTIPRQTPSIHPKYGTIDKYQSLPKTVRQSPPTAHRQLSSEYKYSHDRLNHFQMTHGHSQRPAMHDKTVWQLYEWQQRQQYRHGSPTAPVYTPAPDYSTAVSSTRVNSGVARSISVPPTLADIPPPGPPGPRLLSLRRPHTPAERVTVKPLEDRPTVEVPPSNSPHHRRSYKSATIERRSMPPSGYITHTVSAPSLHGKTADDTYMDLKKDLEYLDLKVSGTETLKGWPAKPVKVAESDVDVTLSRLCEQDKILQELEFRLSGLKDDKDKLESVLDVSHQQMEQYKDQPAHAEKIAYQQRLLQEDLVHIRADISRVSTEMERAWEDYSRLEQSVEQLRDVLQTQMNLCTSPQEKNQLRRELWRIEDVITGLSSSKETFKITIDSVKNPERKLVPSVIESTVPSRCMTPSAVEVRSPQRSLTSSPLSLQMYIEDLLHTHSVPKCEEDDAPPRPPLPLLYDEDTPPVVPPLPKETSVIRHTSVRGLKRQSDERKRDRESSYVNGDYRVELRSYLSEPELPGAGTDQVDAGYLTLQRRGLSGSSSRINQYGVTSCSLRRGDSTTERPKSALERLCSVESQPDHPPQRGRMSVEEQLERMKRHQRALVRERKRNLSQGERQPVGSRTSTRPVSSDPGSEWEKVIDLQTLYDESQRPGSDEWLTVEARPMNAQELEPEVEPVNFDFDLTRELCTPQKVSIPERLMDVELDEDLSPEEKETRSRTVAKIKSLLSKSSGNSMDVEHTDFSELDEEQQQQERIMSIHRALATEASIKRKQVTAKAMSEC</sequence>
<evidence type="ECO:0000259" key="3">
    <source>
        <dbReference type="PROSITE" id="PS50003"/>
    </source>
</evidence>
<dbReference type="SMART" id="SM00233">
    <property type="entry name" value="PH"/>
    <property type="match status" value="1"/>
</dbReference>
<feature type="region of interest" description="Disordered" evidence="2">
    <location>
        <begin position="976"/>
        <end position="1041"/>
    </location>
</feature>
<feature type="coiled-coil region" evidence="1">
    <location>
        <begin position="659"/>
        <end position="693"/>
    </location>
</feature>
<name>A0A8C1T160_CYPCA</name>
<dbReference type="Gene3D" id="2.30.29.30">
    <property type="entry name" value="Pleckstrin-homology domain (PH domain)/Phosphotyrosine-binding domain (PTB)"/>
    <property type="match status" value="1"/>
</dbReference>
<dbReference type="InterPro" id="IPR040392">
    <property type="entry name" value="PKHA4-7_PH"/>
</dbReference>
<dbReference type="InterPro" id="IPR057971">
    <property type="entry name" value="PKHA4-7_TBCA"/>
</dbReference>
<dbReference type="InterPro" id="IPR001849">
    <property type="entry name" value="PH_domain"/>
</dbReference>
<keyword evidence="1" id="KW-0175">Coiled coil</keyword>
<feature type="domain" description="PH" evidence="3">
    <location>
        <begin position="117"/>
        <end position="236"/>
    </location>
</feature>